<accession>A0A4Q5L952</accession>
<reference evidence="2 3" key="1">
    <citation type="submission" date="2019-02" db="EMBL/GenBank/DDBJ databases">
        <title>Bacterial novel species isolated from soil.</title>
        <authorList>
            <person name="Jung H.-Y."/>
        </authorList>
    </citation>
    <scope>NUCLEOTIDE SEQUENCE [LARGE SCALE GENOMIC DNA]</scope>
    <source>
        <strain evidence="2 3">1-3-3-3</strain>
    </source>
</reference>
<dbReference type="EMBL" id="SEWE01000058">
    <property type="protein sequence ID" value="RYU76385.1"/>
    <property type="molecule type" value="Genomic_DNA"/>
</dbReference>
<dbReference type="Proteomes" id="UP000294155">
    <property type="component" value="Unassembled WGS sequence"/>
</dbReference>
<dbReference type="AlphaFoldDB" id="A0A4Q5L952"/>
<evidence type="ECO:0000313" key="2">
    <source>
        <dbReference type="EMBL" id="RYU76385.1"/>
    </source>
</evidence>
<comment type="caution">
    <text evidence="2">The sequence shown here is derived from an EMBL/GenBank/DDBJ whole genome shotgun (WGS) entry which is preliminary data.</text>
</comment>
<gene>
    <name evidence="2" type="ORF">EWM57_18785</name>
</gene>
<proteinExistence type="predicted"/>
<feature type="transmembrane region" description="Helical" evidence="1">
    <location>
        <begin position="6"/>
        <end position="27"/>
    </location>
</feature>
<dbReference type="OrthoDB" id="882208at2"/>
<protein>
    <submittedName>
        <fullName evidence="2">Uncharacterized protein</fullName>
    </submittedName>
</protein>
<organism evidence="2 3">
    <name type="scientific">Hymenobacter persicinus</name>
    <dbReference type="NCBI Taxonomy" id="2025506"/>
    <lineage>
        <taxon>Bacteria</taxon>
        <taxon>Pseudomonadati</taxon>
        <taxon>Bacteroidota</taxon>
        <taxon>Cytophagia</taxon>
        <taxon>Cytophagales</taxon>
        <taxon>Hymenobacteraceae</taxon>
        <taxon>Hymenobacter</taxon>
    </lineage>
</organism>
<dbReference type="RefSeq" id="WP_129922850.1">
    <property type="nucleotide sequence ID" value="NZ_SEWE01000058.1"/>
</dbReference>
<keyword evidence="3" id="KW-1185">Reference proteome</keyword>
<keyword evidence="1" id="KW-1133">Transmembrane helix</keyword>
<evidence type="ECO:0000256" key="1">
    <source>
        <dbReference type="SAM" id="Phobius"/>
    </source>
</evidence>
<evidence type="ECO:0000313" key="3">
    <source>
        <dbReference type="Proteomes" id="UP000294155"/>
    </source>
</evidence>
<keyword evidence="1" id="KW-0472">Membrane</keyword>
<keyword evidence="1" id="KW-0812">Transmembrane</keyword>
<name>A0A4Q5L952_9BACT</name>
<sequence length="122" mass="13554">MGEKNRGFPIWGYLLLGALAFAAFIFIKNMGQQTIIKAVLGEPGSLVSKAMSTARVSPRITRRTGRISAKNFKVEKLSANKDSLAFRFFLEGENADATIKLWMARKPSGEWQIVKSDTLFTP</sequence>